<proteinExistence type="predicted"/>
<dbReference type="SUPFAM" id="SSF57184">
    <property type="entry name" value="Growth factor receptor domain"/>
    <property type="match status" value="2"/>
</dbReference>
<reference evidence="2" key="1">
    <citation type="submission" date="2012-02" db="EMBL/GenBank/DDBJ databases">
        <title>Genome sequencing of Giardia lamblia Genotypes A2 and B isolates (DH and GS) and comparative analysis with the genomes of Genotypes A1 and E (WB and Pig).</title>
        <authorList>
            <person name="Adam R."/>
            <person name="Dahlstrom E."/>
            <person name="Martens C."/>
            <person name="Bruno D."/>
            <person name="Barbian K."/>
            <person name="Porcella S.F."/>
            <person name="Nash T."/>
        </authorList>
    </citation>
    <scope>NUCLEOTIDE SEQUENCE</scope>
    <source>
        <strain evidence="2">DH</strain>
    </source>
</reference>
<dbReference type="VEuPathDB" id="GiardiaDB:DHA2_154102"/>
<accession>V6T7U4</accession>
<feature type="non-terminal residue" evidence="1">
    <location>
        <position position="1"/>
    </location>
</feature>
<reference evidence="1 2" key="2">
    <citation type="journal article" date="2013" name="Genome Biol. Evol.">
        <title>Genome sequencing of Giardia lamblia genotypes A2 and B isolates (DH and GS) and comparative analysis with the genomes of genotypes A1 and E (WB and Pig).</title>
        <authorList>
            <person name="Adam R.D."/>
            <person name="Dahlstrom E.W."/>
            <person name="Martens C.A."/>
            <person name="Bruno D.P."/>
            <person name="Barbian K.D."/>
            <person name="Ricklefs S.M."/>
            <person name="Hernandez M.M."/>
            <person name="Narla N.P."/>
            <person name="Patel R.B."/>
            <person name="Porcella S.F."/>
            <person name="Nash T.E."/>
        </authorList>
    </citation>
    <scope>NUCLEOTIDE SEQUENCE [LARGE SCALE GENOMIC DNA]</scope>
    <source>
        <strain evidence="1 2">DH</strain>
    </source>
</reference>
<dbReference type="InterPro" id="IPR009030">
    <property type="entry name" value="Growth_fac_rcpt_cys_sf"/>
</dbReference>
<dbReference type="AlphaFoldDB" id="V6T7U4"/>
<dbReference type="InterPro" id="IPR006212">
    <property type="entry name" value="Furin_repeat"/>
</dbReference>
<evidence type="ECO:0000313" key="2">
    <source>
        <dbReference type="Proteomes" id="UP000018320"/>
    </source>
</evidence>
<dbReference type="Gene3D" id="2.10.220.10">
    <property type="entry name" value="Hormone Receptor, Insulin-like Growth Factor Receptor 1, Chain A, domain 2"/>
    <property type="match status" value="2"/>
</dbReference>
<protein>
    <submittedName>
        <fullName evidence="1">Molecular chaperone, DnaJ family protein</fullName>
    </submittedName>
</protein>
<name>V6T7U4_GIAIN</name>
<sequence>VCQLQGREMCNCRRASCVDSCPSGGSGSCDKNNVCSCKCSTGTHLDAATNTCSACNSAFTGPEPDKCTSCASGKYLKRDASGATEYVNSIDCGEGYYADSAANTCPLCGIDKCQTCVSDSGVVRCMKCLSGYLSIDSLSCQSQCDKPNQQADASDEPVCECIAGAYLEGSVQCDSACLECKGPRSDNCIKCSLGKYTKMNGSGTVTCVDASGCGDGYYADPEELQCATCGIESCQACTPKDNNIVCTRCSPGLVSVDGFSCPLTCTELSQKEEDGRCVCAEGSSPVVTAHASLGAPVRQTPRGARVAT</sequence>
<gene>
    <name evidence="1" type="ORF">DHA2_154102</name>
</gene>
<dbReference type="EMBL" id="AHGT01000116">
    <property type="protein sequence ID" value="ESU34931.1"/>
    <property type="molecule type" value="Genomic_DNA"/>
</dbReference>
<comment type="caution">
    <text evidence="1">The sequence shown here is derived from an EMBL/GenBank/DDBJ whole genome shotgun (WGS) entry which is preliminary data.</text>
</comment>
<dbReference type="SMART" id="SM00261">
    <property type="entry name" value="FU"/>
    <property type="match status" value="3"/>
</dbReference>
<evidence type="ECO:0000313" key="1">
    <source>
        <dbReference type="EMBL" id="ESU34931.1"/>
    </source>
</evidence>
<organism evidence="1 2">
    <name type="scientific">Giardia intestinalis</name>
    <name type="common">Giardia lamblia</name>
    <dbReference type="NCBI Taxonomy" id="5741"/>
    <lineage>
        <taxon>Eukaryota</taxon>
        <taxon>Metamonada</taxon>
        <taxon>Diplomonadida</taxon>
        <taxon>Hexamitidae</taxon>
        <taxon>Giardiinae</taxon>
        <taxon>Giardia</taxon>
    </lineage>
</organism>
<dbReference type="Proteomes" id="UP000018320">
    <property type="component" value="Unassembled WGS sequence"/>
</dbReference>